<evidence type="ECO:0000313" key="1">
    <source>
        <dbReference type="EMBL" id="MFC5952411.1"/>
    </source>
</evidence>
<comment type="caution">
    <text evidence="1">The sequence shown here is derived from an EMBL/GenBank/DDBJ whole genome shotgun (WGS) entry which is preliminary data.</text>
</comment>
<dbReference type="SUPFAM" id="SSF50199">
    <property type="entry name" value="Staphylococcal nuclease"/>
    <property type="match status" value="1"/>
</dbReference>
<dbReference type="Proteomes" id="UP001596119">
    <property type="component" value="Unassembled WGS sequence"/>
</dbReference>
<keyword evidence="2" id="KW-1185">Reference proteome</keyword>
<sequence length="310" mass="35038">MGDEMARPRYTLITGDFYIRYPDLPRNGPEPDGDTINFLPDNDDLVQSLPRFSNRGPDRRHLGTYGTRFEGIDTLETHFENQHQDLAFARAARDHMLASVGFGTVEFWDDLPNKVKSAEHHPVRGYLLANGVESNGRLLALVYTGDPDLNAADGDPVFVDVDRLDRSVNVSLVRAGLAYAELYATMPLELIEHLRDLLKQVRANTTGMWPQEAVTTEHRVQLTRLADLSELVMFPKLYRRLVRYFKDGHHDLAAFDVWLRADPVNRDDTAVLPTGELGNLHDLYDLNPSGIKLQFLPEELTFAPDPGPHP</sequence>
<dbReference type="RefSeq" id="WP_379571280.1">
    <property type="nucleotide sequence ID" value="NZ_JBHSQK010000103.1"/>
</dbReference>
<dbReference type="EMBL" id="JBHSQK010000103">
    <property type="protein sequence ID" value="MFC5952411.1"/>
    <property type="molecule type" value="Genomic_DNA"/>
</dbReference>
<reference evidence="2" key="1">
    <citation type="journal article" date="2019" name="Int. J. Syst. Evol. Microbiol.">
        <title>The Global Catalogue of Microorganisms (GCM) 10K type strain sequencing project: providing services to taxonomists for standard genome sequencing and annotation.</title>
        <authorList>
            <consortium name="The Broad Institute Genomics Platform"/>
            <consortium name="The Broad Institute Genome Sequencing Center for Infectious Disease"/>
            <person name="Wu L."/>
            <person name="Ma J."/>
        </authorList>
    </citation>
    <scope>NUCLEOTIDE SEQUENCE [LARGE SCALE GENOMIC DNA]</scope>
    <source>
        <strain evidence="2">CGMCC 4.7397</strain>
    </source>
</reference>
<dbReference type="Gene3D" id="2.40.50.90">
    <property type="match status" value="1"/>
</dbReference>
<dbReference type="InterPro" id="IPR035437">
    <property type="entry name" value="SNase_OB-fold_sf"/>
</dbReference>
<organism evidence="1 2">
    <name type="scientific">Pseudonocardia lutea</name>
    <dbReference type="NCBI Taxonomy" id="2172015"/>
    <lineage>
        <taxon>Bacteria</taxon>
        <taxon>Bacillati</taxon>
        <taxon>Actinomycetota</taxon>
        <taxon>Actinomycetes</taxon>
        <taxon>Pseudonocardiales</taxon>
        <taxon>Pseudonocardiaceae</taxon>
        <taxon>Pseudonocardia</taxon>
    </lineage>
</organism>
<protein>
    <submittedName>
        <fullName evidence="1">Thermonuclease family protein</fullName>
    </submittedName>
</protein>
<name>A0ABW1IFE5_9PSEU</name>
<accession>A0ABW1IFE5</accession>
<proteinExistence type="predicted"/>
<evidence type="ECO:0000313" key="2">
    <source>
        <dbReference type="Proteomes" id="UP001596119"/>
    </source>
</evidence>
<gene>
    <name evidence="1" type="ORF">ACFQH9_29525</name>
</gene>